<reference evidence="12" key="1">
    <citation type="submission" date="2025-08" db="UniProtKB">
        <authorList>
            <consortium name="Ensembl"/>
        </authorList>
    </citation>
    <scope>IDENTIFICATION</scope>
</reference>
<evidence type="ECO:0000259" key="10">
    <source>
        <dbReference type="PROSITE" id="PS50835"/>
    </source>
</evidence>
<dbReference type="PaxDb" id="30732-ENSOMEP00000003508"/>
<dbReference type="Pfam" id="PF00193">
    <property type="entry name" value="Xlink"/>
    <property type="match status" value="2"/>
</dbReference>
<dbReference type="InterPro" id="IPR036179">
    <property type="entry name" value="Ig-like_dom_sf"/>
</dbReference>
<keyword evidence="8" id="KW-0393">Immunoglobulin domain</keyword>
<dbReference type="InterPro" id="IPR016186">
    <property type="entry name" value="C-type_lectin-like/link_sf"/>
</dbReference>
<name>A0A3B3BEQ2_ORYME</name>
<dbReference type="PANTHER" id="PTHR22804">
    <property type="entry name" value="AGGRECAN/VERSICAN PROTEOGLYCAN"/>
    <property type="match status" value="1"/>
</dbReference>
<dbReference type="GO" id="GO:0002052">
    <property type="term" value="P:positive regulation of neuroblast proliferation"/>
    <property type="evidence" value="ECO:0007669"/>
    <property type="project" value="TreeGrafter"/>
</dbReference>
<keyword evidence="7 9" id="KW-1015">Disulfide bond</keyword>
<dbReference type="Gene3D" id="2.60.40.10">
    <property type="entry name" value="Immunoglobulins"/>
    <property type="match status" value="1"/>
</dbReference>
<dbReference type="InterPro" id="IPR000538">
    <property type="entry name" value="Link_dom"/>
</dbReference>
<dbReference type="SMART" id="SM00406">
    <property type="entry name" value="IGv"/>
    <property type="match status" value="1"/>
</dbReference>
<evidence type="ECO:0000256" key="1">
    <source>
        <dbReference type="ARBA" id="ARBA00004498"/>
    </source>
</evidence>
<dbReference type="FunFam" id="3.10.100.10:FF:000002">
    <property type="entry name" value="Hyaluronan proteoglycan link protein 1"/>
    <property type="match status" value="2"/>
</dbReference>
<keyword evidence="3" id="KW-0272">Extracellular matrix</keyword>
<dbReference type="GeneTree" id="ENSGT00940000156102"/>
<evidence type="ECO:0008006" key="14">
    <source>
        <dbReference type="Google" id="ProtNLM"/>
    </source>
</evidence>
<dbReference type="PROSITE" id="PS50835">
    <property type="entry name" value="IG_LIKE"/>
    <property type="match status" value="1"/>
</dbReference>
<feature type="domain" description="Ig-like" evidence="10">
    <location>
        <begin position="42"/>
        <end position="157"/>
    </location>
</feature>
<feature type="domain" description="Link" evidence="11">
    <location>
        <begin position="161"/>
        <end position="254"/>
    </location>
</feature>
<dbReference type="GO" id="GO:0005540">
    <property type="term" value="F:hyaluronic acid binding"/>
    <property type="evidence" value="ECO:0007669"/>
    <property type="project" value="InterPro"/>
</dbReference>
<dbReference type="SUPFAM" id="SSF56436">
    <property type="entry name" value="C-type lectin-like"/>
    <property type="match status" value="2"/>
</dbReference>
<dbReference type="SUPFAM" id="SSF48726">
    <property type="entry name" value="Immunoglobulin"/>
    <property type="match status" value="1"/>
</dbReference>
<dbReference type="GO" id="GO:0001501">
    <property type="term" value="P:skeletal system development"/>
    <property type="evidence" value="ECO:0007669"/>
    <property type="project" value="TreeGrafter"/>
</dbReference>
<dbReference type="InterPro" id="IPR003599">
    <property type="entry name" value="Ig_sub"/>
</dbReference>
<dbReference type="AlphaFoldDB" id="A0A3B3BEQ2"/>
<feature type="domain" description="Link" evidence="11">
    <location>
        <begin position="260"/>
        <end position="350"/>
    </location>
</feature>
<dbReference type="Gene3D" id="3.10.100.10">
    <property type="entry name" value="Mannose-Binding Protein A, subunit A"/>
    <property type="match status" value="2"/>
</dbReference>
<evidence type="ECO:0000256" key="4">
    <source>
        <dbReference type="ARBA" id="ARBA00022536"/>
    </source>
</evidence>
<dbReference type="InterPro" id="IPR007110">
    <property type="entry name" value="Ig-like_dom"/>
</dbReference>
<dbReference type="PROSITE" id="PS01241">
    <property type="entry name" value="LINK_1"/>
    <property type="match status" value="1"/>
</dbReference>
<keyword evidence="4" id="KW-0245">EGF-like domain</keyword>
<comment type="subcellular location">
    <subcellularLocation>
        <location evidence="1">Secreted</location>
        <location evidence="1">Extracellular space</location>
        <location evidence="1">Extracellular matrix</location>
    </subcellularLocation>
</comment>
<evidence type="ECO:0000256" key="7">
    <source>
        <dbReference type="ARBA" id="ARBA00023157"/>
    </source>
</evidence>
<comment type="caution">
    <text evidence="9">Lacks conserved residue(s) required for the propagation of feature annotation.</text>
</comment>
<dbReference type="STRING" id="30732.ENSOMEP00000003508"/>
<accession>A0A3B3BEQ2</accession>
<evidence type="ECO:0000256" key="8">
    <source>
        <dbReference type="ARBA" id="ARBA00023319"/>
    </source>
</evidence>
<keyword evidence="6" id="KW-0106">Calcium</keyword>
<evidence type="ECO:0000313" key="12">
    <source>
        <dbReference type="Ensembl" id="ENSOMEP00000003508.1"/>
    </source>
</evidence>
<evidence type="ECO:0000256" key="2">
    <source>
        <dbReference type="ARBA" id="ARBA00022525"/>
    </source>
</evidence>
<dbReference type="GO" id="GO:0072534">
    <property type="term" value="C:perineuronal net"/>
    <property type="evidence" value="ECO:0007669"/>
    <property type="project" value="TreeGrafter"/>
</dbReference>
<dbReference type="GO" id="GO:0010001">
    <property type="term" value="P:glial cell differentiation"/>
    <property type="evidence" value="ECO:0007669"/>
    <property type="project" value="TreeGrafter"/>
</dbReference>
<dbReference type="SMART" id="SM00445">
    <property type="entry name" value="LINK"/>
    <property type="match status" value="2"/>
</dbReference>
<organism evidence="12 13">
    <name type="scientific">Oryzias melastigma</name>
    <name type="common">Marine medaka</name>
    <dbReference type="NCBI Taxonomy" id="30732"/>
    <lineage>
        <taxon>Eukaryota</taxon>
        <taxon>Metazoa</taxon>
        <taxon>Chordata</taxon>
        <taxon>Craniata</taxon>
        <taxon>Vertebrata</taxon>
        <taxon>Euteleostomi</taxon>
        <taxon>Actinopterygii</taxon>
        <taxon>Neopterygii</taxon>
        <taxon>Teleostei</taxon>
        <taxon>Neoteleostei</taxon>
        <taxon>Acanthomorphata</taxon>
        <taxon>Ovalentaria</taxon>
        <taxon>Atherinomorphae</taxon>
        <taxon>Beloniformes</taxon>
        <taxon>Adrianichthyidae</taxon>
        <taxon>Oryziinae</taxon>
        <taxon>Oryzias</taxon>
    </lineage>
</organism>
<dbReference type="Proteomes" id="UP000261560">
    <property type="component" value="Unplaced"/>
</dbReference>
<feature type="disulfide bond" evidence="9">
    <location>
        <begin position="304"/>
        <end position="325"/>
    </location>
</feature>
<evidence type="ECO:0000256" key="9">
    <source>
        <dbReference type="PROSITE-ProRule" id="PRU00323"/>
    </source>
</evidence>
<dbReference type="InterPro" id="IPR050691">
    <property type="entry name" value="Hyaluronan_bind_Proteoglycan"/>
</dbReference>
<feature type="disulfide bond" evidence="9">
    <location>
        <begin position="205"/>
        <end position="226"/>
    </location>
</feature>
<dbReference type="InterPro" id="IPR016187">
    <property type="entry name" value="CTDL_fold"/>
</dbReference>
<dbReference type="InterPro" id="IPR013783">
    <property type="entry name" value="Ig-like_fold"/>
</dbReference>
<evidence type="ECO:0000256" key="3">
    <source>
        <dbReference type="ARBA" id="ARBA00022530"/>
    </source>
</evidence>
<evidence type="ECO:0000256" key="6">
    <source>
        <dbReference type="ARBA" id="ARBA00022837"/>
    </source>
</evidence>
<keyword evidence="13" id="KW-1185">Reference proteome</keyword>
<dbReference type="PANTHER" id="PTHR22804:SF6">
    <property type="entry name" value="VERSICAN CORE PROTEIN"/>
    <property type="match status" value="1"/>
</dbReference>
<evidence type="ECO:0000259" key="11">
    <source>
        <dbReference type="PROSITE" id="PS50963"/>
    </source>
</evidence>
<dbReference type="GO" id="GO:0007155">
    <property type="term" value="P:cell adhesion"/>
    <property type="evidence" value="ECO:0007669"/>
    <property type="project" value="InterPro"/>
</dbReference>
<protein>
    <recommendedName>
        <fullName evidence="14">Brevican</fullName>
    </recommendedName>
</protein>
<dbReference type="Ensembl" id="ENSOMET00000010758.1">
    <property type="protein sequence ID" value="ENSOMEP00000003508.1"/>
    <property type="gene ID" value="ENSOMEG00000004396.1"/>
</dbReference>
<reference evidence="12" key="2">
    <citation type="submission" date="2025-09" db="UniProtKB">
        <authorList>
            <consortium name="Ensembl"/>
        </authorList>
    </citation>
    <scope>IDENTIFICATION</scope>
</reference>
<proteinExistence type="predicted"/>
<dbReference type="InterPro" id="IPR013106">
    <property type="entry name" value="Ig_V-set"/>
</dbReference>
<dbReference type="GO" id="GO:0005615">
    <property type="term" value="C:extracellular space"/>
    <property type="evidence" value="ECO:0007669"/>
    <property type="project" value="TreeGrafter"/>
</dbReference>
<dbReference type="Pfam" id="PF07686">
    <property type="entry name" value="V-set"/>
    <property type="match status" value="1"/>
</dbReference>
<dbReference type="GO" id="GO:0007417">
    <property type="term" value="P:central nervous system development"/>
    <property type="evidence" value="ECO:0007669"/>
    <property type="project" value="TreeGrafter"/>
</dbReference>
<keyword evidence="5" id="KW-0677">Repeat</keyword>
<sequence>MKLEDAVRKQKCEPAGSFRPRQNHCLFSKTTFCSSFAAASPPRIRWRSSGALAGKVVLPCHFFRTPLAASTSLPLSAEDVRVKWVKLEEQEEKLVLVAQDGEVMVGKKYRGRVSVPIHRWDGDASLVMDELRASDAGLYRCEVVEGMDSIQDTVSLNVSGVVFYYNKKDGPMTFYQAIEACQAVHASIATPEQLYAAFYDGMDQCSLGWLADRSVRYPISRPREGCEGDLGDRKGVRSYDIRDPSQLNDVYCFIDQLNGEVFYPPSLSEKLTFQQAREECEKHDAVLASTGQLFAAWRAGLNRCDYGWLSDGSVRYPINVPLPQCGGGQLGVRSLHYPDPEERYGAYCFRGKDRWNLLELSC</sequence>
<dbReference type="GO" id="GO:0045202">
    <property type="term" value="C:synapse"/>
    <property type="evidence" value="ECO:0007669"/>
    <property type="project" value="TreeGrafter"/>
</dbReference>
<dbReference type="PRINTS" id="PR01265">
    <property type="entry name" value="LINKMODULE"/>
</dbReference>
<dbReference type="PROSITE" id="PS50963">
    <property type="entry name" value="LINK_2"/>
    <property type="match status" value="2"/>
</dbReference>
<evidence type="ECO:0000256" key="5">
    <source>
        <dbReference type="ARBA" id="ARBA00022737"/>
    </source>
</evidence>
<dbReference type="SMART" id="SM00409">
    <property type="entry name" value="IG"/>
    <property type="match status" value="1"/>
</dbReference>
<keyword evidence="2" id="KW-0964">Secreted</keyword>
<evidence type="ECO:0000313" key="13">
    <source>
        <dbReference type="Proteomes" id="UP000261560"/>
    </source>
</evidence>
<dbReference type="OMA" id="EGCEGDL"/>